<dbReference type="CDD" id="cd06523">
    <property type="entry name" value="GH25_PlyB-like"/>
    <property type="match status" value="1"/>
</dbReference>
<feature type="domain" description="LysM" evidence="2">
    <location>
        <begin position="269"/>
        <end position="313"/>
    </location>
</feature>
<reference evidence="3 4" key="1">
    <citation type="submission" date="2018-06" db="EMBL/GenBank/DDBJ databases">
        <title>Genomic Encyclopedia of Type Strains, Phase IV (KMG-IV): sequencing the most valuable type-strain genomes for metagenomic binning, comparative biology and taxonomic classification.</title>
        <authorList>
            <person name="Goeker M."/>
        </authorList>
    </citation>
    <scope>NUCLEOTIDE SEQUENCE [LARGE SCALE GENOMIC DNA]</scope>
    <source>
        <strain evidence="3 4">DSM 22112</strain>
    </source>
</reference>
<sequence length="315" mass="36619">MGYIIDISHHQNPSRINYRVLCRQLDMAIVRVQFGSSLIDRHYRTHIREMKENTVPVGVYAWVRGINLRDMEVEAADFYNRSKDLNPEFYVLDVEEKSMNNMRVGINAYINKMRTLTDKKIGIYVGHHLYNSFNLDMEKADFVWIPHYGVNNGTVNSTPRYPCDLHQYTSVGRLDGYNDNLDFNRLMNGRTLEFFIGKSDNLPEKPNNPEQDPTANEIIYTIKKGDTLWDIARLYNTTVEILANYNNISNTDLIYAGNQLRIPISDNIIIYTIKRGDTLYGIAYQYNTTVDKLVRDNNIANRNLIYPGQVIRIVK</sequence>
<feature type="domain" description="LysM" evidence="2">
    <location>
        <begin position="218"/>
        <end position="262"/>
    </location>
</feature>
<dbReference type="InterPro" id="IPR036779">
    <property type="entry name" value="LysM_dom_sf"/>
</dbReference>
<dbReference type="Pfam" id="PF01476">
    <property type="entry name" value="LysM"/>
    <property type="match status" value="2"/>
</dbReference>
<dbReference type="GO" id="GO:0003796">
    <property type="term" value="F:lysozyme activity"/>
    <property type="evidence" value="ECO:0007669"/>
    <property type="project" value="InterPro"/>
</dbReference>
<evidence type="ECO:0000313" key="4">
    <source>
        <dbReference type="Proteomes" id="UP000253490"/>
    </source>
</evidence>
<dbReference type="InterPro" id="IPR017853">
    <property type="entry name" value="GH"/>
</dbReference>
<dbReference type="GO" id="GO:0016998">
    <property type="term" value="P:cell wall macromolecule catabolic process"/>
    <property type="evidence" value="ECO:0007669"/>
    <property type="project" value="InterPro"/>
</dbReference>
<dbReference type="RefSeq" id="WP_113921787.1">
    <property type="nucleotide sequence ID" value="NZ_QNRX01000026.1"/>
</dbReference>
<dbReference type="SUPFAM" id="SSF51445">
    <property type="entry name" value="(Trans)glycosidases"/>
    <property type="match status" value="1"/>
</dbReference>
<dbReference type="InterPro" id="IPR002053">
    <property type="entry name" value="Glyco_hydro_25"/>
</dbReference>
<keyword evidence="4" id="KW-1185">Reference proteome</keyword>
<dbReference type="Pfam" id="PF01183">
    <property type="entry name" value="Glyco_hydro_25"/>
    <property type="match status" value="1"/>
</dbReference>
<organism evidence="3 4">
    <name type="scientific">Alkalibaculum bacchi</name>
    <dbReference type="NCBI Taxonomy" id="645887"/>
    <lineage>
        <taxon>Bacteria</taxon>
        <taxon>Bacillati</taxon>
        <taxon>Bacillota</taxon>
        <taxon>Clostridia</taxon>
        <taxon>Eubacteriales</taxon>
        <taxon>Eubacteriaceae</taxon>
        <taxon>Alkalibaculum</taxon>
    </lineage>
</organism>
<dbReference type="EMBL" id="QNRX01000026">
    <property type="protein sequence ID" value="RBP57934.1"/>
    <property type="molecule type" value="Genomic_DNA"/>
</dbReference>
<dbReference type="PROSITE" id="PS51782">
    <property type="entry name" value="LYSM"/>
    <property type="match status" value="2"/>
</dbReference>
<dbReference type="GO" id="GO:0009253">
    <property type="term" value="P:peptidoglycan catabolic process"/>
    <property type="evidence" value="ECO:0007669"/>
    <property type="project" value="InterPro"/>
</dbReference>
<dbReference type="OrthoDB" id="9779340at2"/>
<comment type="caution">
    <text evidence="3">The sequence shown here is derived from an EMBL/GenBank/DDBJ whole genome shotgun (WGS) entry which is preliminary data.</text>
</comment>
<dbReference type="AlphaFoldDB" id="A0A366HXD6"/>
<name>A0A366HXD6_9FIRM</name>
<accession>A0A366HXD6</accession>
<dbReference type="SMART" id="SM00257">
    <property type="entry name" value="LysM"/>
    <property type="match status" value="2"/>
</dbReference>
<dbReference type="GO" id="GO:0016052">
    <property type="term" value="P:carbohydrate catabolic process"/>
    <property type="evidence" value="ECO:0007669"/>
    <property type="project" value="TreeGrafter"/>
</dbReference>
<dbReference type="SUPFAM" id="SSF54106">
    <property type="entry name" value="LysM domain"/>
    <property type="match status" value="2"/>
</dbReference>
<dbReference type="InterPro" id="IPR018392">
    <property type="entry name" value="LysM"/>
</dbReference>
<comment type="similarity">
    <text evidence="1">Belongs to the glycosyl hydrolase 25 family.</text>
</comment>
<evidence type="ECO:0000313" key="3">
    <source>
        <dbReference type="EMBL" id="RBP57934.1"/>
    </source>
</evidence>
<dbReference type="Gene3D" id="3.20.20.80">
    <property type="entry name" value="Glycosidases"/>
    <property type="match status" value="1"/>
</dbReference>
<gene>
    <name evidence="3" type="ORF">DES36_1263</name>
</gene>
<dbReference type="CDD" id="cd00118">
    <property type="entry name" value="LysM"/>
    <property type="match status" value="2"/>
</dbReference>
<dbReference type="PANTHER" id="PTHR34135:SF1">
    <property type="entry name" value="GLYCOSYL HYDROLASE FAMILY 25"/>
    <property type="match status" value="1"/>
</dbReference>
<dbReference type="PROSITE" id="PS51904">
    <property type="entry name" value="GLYCOSYL_HYDROL_F25_2"/>
    <property type="match status" value="1"/>
</dbReference>
<dbReference type="Proteomes" id="UP000253490">
    <property type="component" value="Unassembled WGS sequence"/>
</dbReference>
<proteinExistence type="inferred from homology"/>
<evidence type="ECO:0000259" key="2">
    <source>
        <dbReference type="PROSITE" id="PS51782"/>
    </source>
</evidence>
<protein>
    <submittedName>
        <fullName evidence="3">LysM domain-containing protein</fullName>
    </submittedName>
</protein>
<evidence type="ECO:0000256" key="1">
    <source>
        <dbReference type="ARBA" id="ARBA00010646"/>
    </source>
</evidence>
<dbReference type="Gene3D" id="3.10.350.10">
    <property type="entry name" value="LysM domain"/>
    <property type="match status" value="2"/>
</dbReference>
<dbReference type="PANTHER" id="PTHR34135">
    <property type="entry name" value="LYSOZYME"/>
    <property type="match status" value="1"/>
</dbReference>